<sequence>MSEPDWLTWTREMQAIAQTGLAYATSVYDRERYEQLRTLASRIMATHTGAPADRIADLFAGQHGYATPKIDVRAAVFDEAGRILMVRERLDHDRWTLPGGWAETDISAAANAVKEVREESGYGARVRKLAAAWDRTTQGHPADPFAALKMFFLCDLDGGEARISIETSEVGWFARDAIPDDLSRGRVLPGQIACMFAHHDNPGRPTDFD</sequence>
<dbReference type="RefSeq" id="WP_048846432.1">
    <property type="nucleotide sequence ID" value="NZ_BALE01000004.1"/>
</dbReference>
<dbReference type="Gene3D" id="3.90.79.10">
    <property type="entry name" value="Nucleoside Triphosphate Pyrophosphohydrolase"/>
    <property type="match status" value="1"/>
</dbReference>
<evidence type="ECO:0000313" key="5">
    <source>
        <dbReference type="Proteomes" id="UP000032679"/>
    </source>
</evidence>
<dbReference type="PROSITE" id="PS51462">
    <property type="entry name" value="NUDIX"/>
    <property type="match status" value="1"/>
</dbReference>
<dbReference type="Gene3D" id="6.10.250.1120">
    <property type="match status" value="1"/>
</dbReference>
<dbReference type="Proteomes" id="UP000032679">
    <property type="component" value="Unassembled WGS sequence"/>
</dbReference>
<comment type="cofactor">
    <cofactor evidence="1">
        <name>Mg(2+)</name>
        <dbReference type="ChEBI" id="CHEBI:18420"/>
    </cofactor>
</comment>
<dbReference type="AlphaFoldDB" id="A0A0D6MI43"/>
<dbReference type="SUPFAM" id="SSF55811">
    <property type="entry name" value="Nudix"/>
    <property type="match status" value="1"/>
</dbReference>
<accession>A0A0D6MI43</accession>
<dbReference type="PANTHER" id="PTHR43046">
    <property type="entry name" value="GDP-MANNOSE MANNOSYL HYDROLASE"/>
    <property type="match status" value="1"/>
</dbReference>
<comment type="caution">
    <text evidence="4">The sequence shown here is derived from an EMBL/GenBank/DDBJ whole genome shotgun (WGS) entry which is preliminary data.</text>
</comment>
<dbReference type="CDD" id="cd04672">
    <property type="entry name" value="NUDIX_CDP-Chase_like"/>
    <property type="match status" value="1"/>
</dbReference>
<dbReference type="EMBL" id="BALE01000004">
    <property type="protein sequence ID" value="GAN52938.1"/>
    <property type="molecule type" value="Genomic_DNA"/>
</dbReference>
<evidence type="ECO:0000259" key="3">
    <source>
        <dbReference type="PROSITE" id="PS51462"/>
    </source>
</evidence>
<keyword evidence="5" id="KW-1185">Reference proteome</keyword>
<evidence type="ECO:0000313" key="4">
    <source>
        <dbReference type="EMBL" id="GAN52938.1"/>
    </source>
</evidence>
<organism evidence="4 5">
    <name type="scientific">Tanticharoenia sakaeratensis NBRC 103193</name>
    <dbReference type="NCBI Taxonomy" id="1231623"/>
    <lineage>
        <taxon>Bacteria</taxon>
        <taxon>Pseudomonadati</taxon>
        <taxon>Pseudomonadota</taxon>
        <taxon>Alphaproteobacteria</taxon>
        <taxon>Acetobacterales</taxon>
        <taxon>Acetobacteraceae</taxon>
        <taxon>Tanticharoenia</taxon>
    </lineage>
</organism>
<reference evidence="4 5" key="1">
    <citation type="submission" date="2012-10" db="EMBL/GenBank/DDBJ databases">
        <title>Genome sequencing of Tanticharoenia sakaeratensis NBRC 103193.</title>
        <authorList>
            <person name="Azuma Y."/>
            <person name="Hadano H."/>
            <person name="Hirakawa H."/>
            <person name="Matsushita K."/>
        </authorList>
    </citation>
    <scope>NUCLEOTIDE SEQUENCE [LARGE SCALE GENOMIC DNA]</scope>
    <source>
        <strain evidence="4 5">NBRC 103193</strain>
    </source>
</reference>
<feature type="domain" description="Nudix hydrolase" evidence="3">
    <location>
        <begin position="67"/>
        <end position="195"/>
    </location>
</feature>
<dbReference type="Pfam" id="PF12535">
    <property type="entry name" value="Nudix_N"/>
    <property type="match status" value="1"/>
</dbReference>
<name>A0A0D6MI43_9PROT</name>
<dbReference type="OrthoDB" id="8480561at2"/>
<dbReference type="PANTHER" id="PTHR43046:SF16">
    <property type="entry name" value="ADP-RIBOSE PYROPHOSPHATASE YJHB-RELATED"/>
    <property type="match status" value="1"/>
</dbReference>
<proteinExistence type="predicted"/>
<gene>
    <name evidence="4" type="ORF">Tasa_004_003</name>
</gene>
<keyword evidence="2 4" id="KW-0378">Hydrolase</keyword>
<dbReference type="InterPro" id="IPR000086">
    <property type="entry name" value="NUDIX_hydrolase_dom"/>
</dbReference>
<evidence type="ECO:0000256" key="1">
    <source>
        <dbReference type="ARBA" id="ARBA00001946"/>
    </source>
</evidence>
<dbReference type="InterPro" id="IPR059176">
    <property type="entry name" value="UDP-X_N"/>
</dbReference>
<evidence type="ECO:0000256" key="2">
    <source>
        <dbReference type="ARBA" id="ARBA00022801"/>
    </source>
</evidence>
<dbReference type="Pfam" id="PF00293">
    <property type="entry name" value="NUDIX"/>
    <property type="match status" value="1"/>
</dbReference>
<dbReference type="STRING" id="1231623.Tasa_004_003"/>
<dbReference type="InterPro" id="IPR015797">
    <property type="entry name" value="NUDIX_hydrolase-like_dom_sf"/>
</dbReference>
<dbReference type="GO" id="GO:0016787">
    <property type="term" value="F:hydrolase activity"/>
    <property type="evidence" value="ECO:0007669"/>
    <property type="project" value="UniProtKB-KW"/>
</dbReference>
<protein>
    <submittedName>
        <fullName evidence="4">NUDIX family hydrolase</fullName>
    </submittedName>
</protein>